<dbReference type="GO" id="GO:0016020">
    <property type="term" value="C:membrane"/>
    <property type="evidence" value="ECO:0007669"/>
    <property type="project" value="UniProtKB-SubCell"/>
</dbReference>
<dbReference type="Pfam" id="PF00324">
    <property type="entry name" value="AA_permease"/>
    <property type="match status" value="1"/>
</dbReference>
<protein>
    <submittedName>
        <fullName evidence="8">APC family permease</fullName>
    </submittedName>
</protein>
<keyword evidence="3 6" id="KW-1133">Transmembrane helix</keyword>
<dbReference type="Proteomes" id="UP000030460">
    <property type="component" value="Unassembled WGS sequence"/>
</dbReference>
<dbReference type="OrthoDB" id="9804700at2"/>
<evidence type="ECO:0000313" key="8">
    <source>
        <dbReference type="EMBL" id="NLP59812.1"/>
    </source>
</evidence>
<feature type="domain" description="Amino acid permease/ SLC12A" evidence="7">
    <location>
        <begin position="53"/>
        <end position="392"/>
    </location>
</feature>
<feature type="transmembrane region" description="Helical" evidence="6">
    <location>
        <begin position="173"/>
        <end position="196"/>
    </location>
</feature>
<name>A0A8T6Z4S7_9BURK</name>
<dbReference type="RefSeq" id="WP_084225545.1">
    <property type="nucleotide sequence ID" value="NZ_CADFGF010000004.1"/>
</dbReference>
<dbReference type="AlphaFoldDB" id="A0A8T6Z4S7"/>
<keyword evidence="9" id="KW-1185">Reference proteome</keyword>
<evidence type="ECO:0000259" key="7">
    <source>
        <dbReference type="Pfam" id="PF00324"/>
    </source>
</evidence>
<feature type="transmembrane region" description="Helical" evidence="6">
    <location>
        <begin position="376"/>
        <end position="395"/>
    </location>
</feature>
<reference evidence="8" key="1">
    <citation type="journal article" date="2015" name="Genome Announc.">
        <title>Draft Genome Sequence of the Polyhydroxyalkanoate-Producing Bacterium Burkholderia sacchari LMG 19450 Isolated from Brazilian Sugarcane Plantation Soil.</title>
        <authorList>
            <person name="Alexandrino P.M."/>
            <person name="Mendonca T.T."/>
            <person name="Guaman Bautista L.P."/>
            <person name="Cherix J."/>
            <person name="Lozano-Sakalauskas G.C."/>
            <person name="Fujita A."/>
            <person name="Ramos Filho E."/>
            <person name="Long P."/>
            <person name="Padilla G."/>
            <person name="Taciro M.K."/>
            <person name="Gomez J.G."/>
            <person name="Silva L.F."/>
        </authorList>
    </citation>
    <scope>NUCLEOTIDE SEQUENCE</scope>
    <source>
        <strain evidence="8">LMG 19450</strain>
    </source>
</reference>
<feature type="transmembrane region" description="Helical" evidence="6">
    <location>
        <begin position="434"/>
        <end position="454"/>
    </location>
</feature>
<sequence length="466" mass="49233">MKPSSTPAERRTSGASGTNGTSAPGHTREPHLKRTLGLPSVLLFGLAYMAPLIVYGTYGVLAGASQDTAALAYLIALVAIVFTALSYGKLARLFPVAGSAYTYTRKSFNAHMGFMIGWATLLDYFFLPMVIWLIGAAYLGAAFPHVPAWIWIVAFIVLTSGLNIIGIELAARFNIVLMIVQLGIAAVFVVLCLHYAAAAAGPGGLLAAQPFFQPHVPLSATMAGAAIAAYSYLGFDAVSTLTEETIEPEKNIPRAIVLIALLGGAIFVIAAYTLQLAHPGAVFKDPDSAAFEIARKVGGDIFVTIFLAGLILAQFASGISAQASVGRLLYAMGRDEVLPKSIFGFIHPRFRTPAINIAIAGAIGLIALKLDVATSTSFINFGAFLAFTSVNLCVIRQYLSGAAGTRGFGFMGGLVFPLIGAITDIWLLCSLEKTAIALGVIWFVLGLAYLGWITRCFRQAPPEMAV</sequence>
<evidence type="ECO:0000256" key="1">
    <source>
        <dbReference type="ARBA" id="ARBA00004141"/>
    </source>
</evidence>
<feature type="transmembrane region" description="Helical" evidence="6">
    <location>
        <begin position="70"/>
        <end position="91"/>
    </location>
</feature>
<evidence type="ECO:0000256" key="3">
    <source>
        <dbReference type="ARBA" id="ARBA00022989"/>
    </source>
</evidence>
<dbReference type="EMBL" id="JTDB02000001">
    <property type="protein sequence ID" value="NLP59812.1"/>
    <property type="molecule type" value="Genomic_DNA"/>
</dbReference>
<accession>A0A8T6Z4S7</accession>
<feature type="region of interest" description="Disordered" evidence="5">
    <location>
        <begin position="1"/>
        <end position="31"/>
    </location>
</feature>
<dbReference type="PIRSF" id="PIRSF006060">
    <property type="entry name" value="AA_transporter"/>
    <property type="match status" value="1"/>
</dbReference>
<feature type="compositionally biased region" description="Polar residues" evidence="5">
    <location>
        <begin position="1"/>
        <end position="24"/>
    </location>
</feature>
<comment type="subcellular location">
    <subcellularLocation>
        <location evidence="1">Membrane</location>
        <topology evidence="1">Multi-pass membrane protein</topology>
    </subcellularLocation>
</comment>
<evidence type="ECO:0000313" key="9">
    <source>
        <dbReference type="Proteomes" id="UP000030460"/>
    </source>
</evidence>
<feature type="transmembrane region" description="Helical" evidence="6">
    <location>
        <begin position="146"/>
        <end position="166"/>
    </location>
</feature>
<evidence type="ECO:0000256" key="2">
    <source>
        <dbReference type="ARBA" id="ARBA00022692"/>
    </source>
</evidence>
<organism evidence="8 9">
    <name type="scientific">Paraburkholderia sacchari</name>
    <dbReference type="NCBI Taxonomy" id="159450"/>
    <lineage>
        <taxon>Bacteria</taxon>
        <taxon>Pseudomonadati</taxon>
        <taxon>Pseudomonadota</taxon>
        <taxon>Betaproteobacteria</taxon>
        <taxon>Burkholderiales</taxon>
        <taxon>Burkholderiaceae</taxon>
        <taxon>Paraburkholderia</taxon>
    </lineage>
</organism>
<feature type="transmembrane region" description="Helical" evidence="6">
    <location>
        <begin position="407"/>
        <end position="428"/>
    </location>
</feature>
<evidence type="ECO:0000256" key="4">
    <source>
        <dbReference type="ARBA" id="ARBA00023136"/>
    </source>
</evidence>
<reference evidence="8" key="2">
    <citation type="submission" date="2020-04" db="EMBL/GenBank/DDBJ databases">
        <authorList>
            <person name="Alexandrino P."/>
            <person name="Mendonca T."/>
            <person name="Guaman L."/>
            <person name="Cherix J."/>
            <person name="Lozano-Sakalauskas G."/>
            <person name="Fujita A."/>
            <person name="Filho E.R."/>
            <person name="Long P."/>
            <person name="Padilla G."/>
            <person name="Taciro M.K."/>
            <person name="Gomez J.G."/>
            <person name="Silva L.F."/>
            <person name="Torres M."/>
        </authorList>
    </citation>
    <scope>NUCLEOTIDE SEQUENCE</scope>
    <source>
        <strain evidence="8">LMG 19450</strain>
    </source>
</reference>
<dbReference type="PANTHER" id="PTHR42770:SF8">
    <property type="entry name" value="PUTRESCINE IMPORTER PUUP"/>
    <property type="match status" value="1"/>
</dbReference>
<feature type="transmembrane region" description="Helical" evidence="6">
    <location>
        <begin position="255"/>
        <end position="274"/>
    </location>
</feature>
<dbReference type="PANTHER" id="PTHR42770">
    <property type="entry name" value="AMINO ACID TRANSPORTER-RELATED"/>
    <property type="match status" value="1"/>
</dbReference>
<comment type="caution">
    <text evidence="8">The sequence shown here is derived from an EMBL/GenBank/DDBJ whole genome shotgun (WGS) entry which is preliminary data.</text>
</comment>
<dbReference type="GO" id="GO:0055085">
    <property type="term" value="P:transmembrane transport"/>
    <property type="evidence" value="ECO:0007669"/>
    <property type="project" value="InterPro"/>
</dbReference>
<feature type="transmembrane region" description="Helical" evidence="6">
    <location>
        <begin position="350"/>
        <end position="370"/>
    </location>
</feature>
<proteinExistence type="predicted"/>
<feature type="transmembrane region" description="Helical" evidence="6">
    <location>
        <begin position="36"/>
        <end position="58"/>
    </location>
</feature>
<feature type="transmembrane region" description="Helical" evidence="6">
    <location>
        <begin position="301"/>
        <end position="330"/>
    </location>
</feature>
<evidence type="ECO:0000256" key="5">
    <source>
        <dbReference type="SAM" id="MobiDB-lite"/>
    </source>
</evidence>
<feature type="transmembrane region" description="Helical" evidence="6">
    <location>
        <begin position="216"/>
        <end position="235"/>
    </location>
</feature>
<keyword evidence="2 6" id="KW-0812">Transmembrane</keyword>
<dbReference type="InterPro" id="IPR004841">
    <property type="entry name" value="AA-permease/SLC12A_dom"/>
</dbReference>
<gene>
    <name evidence="8" type="ORF">NH14_001325</name>
</gene>
<feature type="transmembrane region" description="Helical" evidence="6">
    <location>
        <begin position="112"/>
        <end position="134"/>
    </location>
</feature>
<dbReference type="Gene3D" id="1.20.1740.10">
    <property type="entry name" value="Amino acid/polyamine transporter I"/>
    <property type="match status" value="1"/>
</dbReference>
<evidence type="ECO:0000256" key="6">
    <source>
        <dbReference type="SAM" id="Phobius"/>
    </source>
</evidence>
<keyword evidence="4 6" id="KW-0472">Membrane</keyword>
<dbReference type="InterPro" id="IPR050367">
    <property type="entry name" value="APC_superfamily"/>
</dbReference>